<keyword evidence="4" id="KW-1185">Reference proteome</keyword>
<evidence type="ECO:0000313" key="2">
    <source>
        <dbReference type="EMBL" id="TWX61081.1"/>
    </source>
</evidence>
<dbReference type="Proteomes" id="UP000321917">
    <property type="component" value="Unassembled WGS sequence"/>
</dbReference>
<gene>
    <name evidence="2" type="ORF">ESZ26_06770</name>
    <name evidence="3" type="ORF">ESZ27_04260</name>
</gene>
<dbReference type="OrthoDB" id="203040at135622"/>
<dbReference type="RefSeq" id="WP_146798984.1">
    <property type="nucleotide sequence ID" value="NZ_VOLP01000008.1"/>
</dbReference>
<accession>A0A5C6QMZ2</accession>
<feature type="chain" id="PRO_5023039617" description="DUF2946 domain-containing protein" evidence="1">
    <location>
        <begin position="23"/>
        <end position="133"/>
    </location>
</feature>
<evidence type="ECO:0000313" key="5">
    <source>
        <dbReference type="Proteomes" id="UP000321917"/>
    </source>
</evidence>
<name>A0A5C6QMZ2_9GAMM</name>
<keyword evidence="1" id="KW-0732">Signal</keyword>
<feature type="signal peptide" evidence="1">
    <location>
        <begin position="1"/>
        <end position="22"/>
    </location>
</feature>
<dbReference type="EMBL" id="VOLR01000007">
    <property type="protein sequence ID" value="TWX61081.1"/>
    <property type="molecule type" value="Genomic_DNA"/>
</dbReference>
<organism evidence="3 5">
    <name type="scientific">Colwellia hornerae</name>
    <dbReference type="NCBI Taxonomy" id="89402"/>
    <lineage>
        <taxon>Bacteria</taxon>
        <taxon>Pseudomonadati</taxon>
        <taxon>Pseudomonadota</taxon>
        <taxon>Gammaproteobacteria</taxon>
        <taxon>Alteromonadales</taxon>
        <taxon>Colwelliaceae</taxon>
        <taxon>Colwellia</taxon>
    </lineage>
</organism>
<reference evidence="3 5" key="1">
    <citation type="submission" date="2019-07" db="EMBL/GenBank/DDBJ databases">
        <title>Genomes of sea-ice associated Colwellia species.</title>
        <authorList>
            <person name="Bowman J.P."/>
        </authorList>
    </citation>
    <scope>NUCLEOTIDE SEQUENCE [LARGE SCALE GENOMIC DNA]</scope>
    <source>
        <strain evidence="2 4">ACAM 607</strain>
        <strain evidence="3 5">IC036</strain>
    </source>
</reference>
<evidence type="ECO:0000313" key="3">
    <source>
        <dbReference type="EMBL" id="TWX70334.1"/>
    </source>
</evidence>
<evidence type="ECO:0000256" key="1">
    <source>
        <dbReference type="SAM" id="SignalP"/>
    </source>
</evidence>
<sequence>MHSFKSFIVVVIILLFTQQSIAAYAPMKCDNMKSVTVATTDKSSHSTSQMAMHEHGSMLKDKISSHKKCNACNFNGCMCGDMGSCFGSTISTSTQAITQIYTLFLDHGNKYLHQEAYTDSGVYMHLFRPPIHN</sequence>
<protein>
    <recommendedName>
        <fullName evidence="6">DUF2946 domain-containing protein</fullName>
    </recommendedName>
</protein>
<comment type="caution">
    <text evidence="3">The sequence shown here is derived from an EMBL/GenBank/DDBJ whole genome shotgun (WGS) entry which is preliminary data.</text>
</comment>
<dbReference type="AlphaFoldDB" id="A0A5C6QMZ2"/>
<proteinExistence type="predicted"/>
<dbReference type="Proteomes" id="UP000321525">
    <property type="component" value="Unassembled WGS sequence"/>
</dbReference>
<evidence type="ECO:0008006" key="6">
    <source>
        <dbReference type="Google" id="ProtNLM"/>
    </source>
</evidence>
<evidence type="ECO:0000313" key="4">
    <source>
        <dbReference type="Proteomes" id="UP000321525"/>
    </source>
</evidence>
<dbReference type="EMBL" id="VOLQ01000005">
    <property type="protein sequence ID" value="TWX70334.1"/>
    <property type="molecule type" value="Genomic_DNA"/>
</dbReference>